<gene>
    <name evidence="2" type="ORF">VE01_02537</name>
</gene>
<dbReference type="GeneID" id="28835923"/>
<feature type="compositionally biased region" description="Polar residues" evidence="1">
    <location>
        <begin position="187"/>
        <end position="207"/>
    </location>
</feature>
<evidence type="ECO:0000313" key="2">
    <source>
        <dbReference type="EMBL" id="OBT99271.2"/>
    </source>
</evidence>
<dbReference type="RefSeq" id="XP_059319929.1">
    <property type="nucleotide sequence ID" value="XM_059463447.1"/>
</dbReference>
<accession>A0A1B8GTW7</accession>
<feature type="compositionally biased region" description="Polar residues" evidence="1">
    <location>
        <begin position="228"/>
        <end position="244"/>
    </location>
</feature>
<keyword evidence="3" id="KW-1185">Reference proteome</keyword>
<reference evidence="2 3" key="1">
    <citation type="submission" date="2016-03" db="EMBL/GenBank/DDBJ databases">
        <title>Comparative genomics of Pseudogymnoascus destructans, the fungus causing white-nose syndrome of bats.</title>
        <authorList>
            <person name="Palmer J.M."/>
            <person name="Drees K.P."/>
            <person name="Foster J.T."/>
            <person name="Lindner D.L."/>
        </authorList>
    </citation>
    <scope>NUCLEOTIDE SEQUENCE [LARGE SCALE GENOMIC DNA]</scope>
    <source>
        <strain evidence="2 3">UAMH 10579</strain>
    </source>
</reference>
<dbReference type="Proteomes" id="UP000091956">
    <property type="component" value="Unassembled WGS sequence"/>
</dbReference>
<feature type="region of interest" description="Disordered" evidence="1">
    <location>
        <begin position="187"/>
        <end position="208"/>
    </location>
</feature>
<proteinExistence type="predicted"/>
<feature type="region of interest" description="Disordered" evidence="1">
    <location>
        <begin position="743"/>
        <end position="765"/>
    </location>
</feature>
<dbReference type="EMBL" id="KV460213">
    <property type="protein sequence ID" value="OBT99271.2"/>
    <property type="molecule type" value="Genomic_DNA"/>
</dbReference>
<feature type="region of interest" description="Disordered" evidence="1">
    <location>
        <begin position="600"/>
        <end position="621"/>
    </location>
</feature>
<dbReference type="AlphaFoldDB" id="A0A1B8GTW7"/>
<feature type="region of interest" description="Disordered" evidence="1">
    <location>
        <begin position="220"/>
        <end position="248"/>
    </location>
</feature>
<name>A0A1B8GTW7_9PEZI</name>
<feature type="compositionally biased region" description="Basic and acidic residues" evidence="1">
    <location>
        <begin position="600"/>
        <end position="609"/>
    </location>
</feature>
<reference evidence="3" key="2">
    <citation type="journal article" date="2018" name="Nat. Commun.">
        <title>Extreme sensitivity to ultraviolet light in the fungal pathogen causing white-nose syndrome of bats.</title>
        <authorList>
            <person name="Palmer J.M."/>
            <person name="Drees K.P."/>
            <person name="Foster J.T."/>
            <person name="Lindner D.L."/>
        </authorList>
    </citation>
    <scope>NUCLEOTIDE SEQUENCE [LARGE SCALE GENOMIC DNA]</scope>
    <source>
        <strain evidence="3">UAMH 10579</strain>
    </source>
</reference>
<evidence type="ECO:0000256" key="1">
    <source>
        <dbReference type="SAM" id="MobiDB-lite"/>
    </source>
</evidence>
<feature type="compositionally biased region" description="Polar residues" evidence="1">
    <location>
        <begin position="612"/>
        <end position="621"/>
    </location>
</feature>
<protein>
    <submittedName>
        <fullName evidence="2">Uncharacterized protein</fullName>
    </submittedName>
</protein>
<evidence type="ECO:0000313" key="3">
    <source>
        <dbReference type="Proteomes" id="UP000091956"/>
    </source>
</evidence>
<sequence>MVGTQKWSMEEILWVITMVKQGLKDDEIYEKFCGIFRNARHVRGASSIKYCRTGFMKQEEYSQEKYWEETPGKIGFVLGRYDAGVYNGQVVADVMHHFPTHIWVPHIKPTARCIDFVITKYRKLQNRFSGYTRENPLVEPVLCLIKDGVSPGEIFKTANENGITVDDIYYIMARFWMEVNQRPTAFDNSNYGHSGPSTAGASTSQAAPGNVKAGSLIFELPPTDSKAHGSQHNAHQSSSDTNSRLPRHDPEYEYINRAGIQVAYHGVQGDFESSLLNSGYPQGISSAAPSQTQLHALQRRSQPGLLQPSQQHDMRFQYPHMPQDSQLQNPMAQQRFEPQNLQGYGGEYPSSTVQQNIPGQFNQQNWVHDFTFGGQRRVSEQPQFSFGGYQQTPGPPVQGSYGSSSQAGQFSYQAMPGHNMTQAFYGHPQILTQEPPQSVIPVAGYENIDPALLGMDTNQASPPDSSIMTLSQPPLTPRIAPQDFLHPFAYSGMQSGQDVSPLTIENPQFPVTLPPTPEVAAHDGVVHRGQSTIPDPFVRGSVLTEQAKLGIDLGHSSGMNGFDQDAFVRALTLANEAIDTNPGHENSSESIRSVLDVPDQHAGHKKDGEGSIANQGGQNSFQNPKSILHTTLKEEVASTPIANQDPLSEDQPMELDILDEMAEYGELFELFPDLQYQNIQGYNFNYDETMIGSGAIDPFENGLSNDSLEEHGPPQKWPCDNKSSLEAMDALSRSLETRMAGPFLTQNSSEDNDVSGGIQSSDSGVFEDDWAPEGTCCAHHQNFECYFEVPDSDGESATVEKH</sequence>
<organism evidence="2 3">
    <name type="scientific">Pseudogymnoascus verrucosus</name>
    <dbReference type="NCBI Taxonomy" id="342668"/>
    <lineage>
        <taxon>Eukaryota</taxon>
        <taxon>Fungi</taxon>
        <taxon>Dikarya</taxon>
        <taxon>Ascomycota</taxon>
        <taxon>Pezizomycotina</taxon>
        <taxon>Leotiomycetes</taxon>
        <taxon>Thelebolales</taxon>
        <taxon>Thelebolaceae</taxon>
        <taxon>Pseudogymnoascus</taxon>
    </lineage>
</organism>